<feature type="non-terminal residue" evidence="6">
    <location>
        <position position="137"/>
    </location>
</feature>
<evidence type="ECO:0000256" key="4">
    <source>
        <dbReference type="ARBA" id="ARBA00022962"/>
    </source>
</evidence>
<dbReference type="Pfam" id="PF00117">
    <property type="entry name" value="GATase"/>
    <property type="match status" value="1"/>
</dbReference>
<dbReference type="Proteomes" id="UP000574390">
    <property type="component" value="Unassembled WGS sequence"/>
</dbReference>
<dbReference type="EC" id="4.1.3.27" evidence="2"/>
<dbReference type="SUPFAM" id="SSF52317">
    <property type="entry name" value="Class I glutamine amidotransferase-like"/>
    <property type="match status" value="1"/>
</dbReference>
<reference evidence="6 7" key="1">
    <citation type="submission" date="2020-04" db="EMBL/GenBank/DDBJ databases">
        <title>Perkinsus olseni comparative genomics.</title>
        <authorList>
            <person name="Bogema D.R."/>
        </authorList>
    </citation>
    <scope>NUCLEOTIDE SEQUENCE [LARGE SCALE GENOMIC DNA]</scope>
    <source>
        <strain evidence="6">ATCC PRA-205</strain>
    </source>
</reference>
<feature type="domain" description="Glutamine amidotransferase" evidence="5">
    <location>
        <begin position="15"/>
        <end position="133"/>
    </location>
</feature>
<comment type="pathway">
    <text evidence="1">Amino-acid biosynthesis; L-tryptophan biosynthesis; L-tryptophan from chorismate: step 1/5.</text>
</comment>
<evidence type="ECO:0000259" key="5">
    <source>
        <dbReference type="Pfam" id="PF00117"/>
    </source>
</evidence>
<dbReference type="InterPro" id="IPR017926">
    <property type="entry name" value="GATASE"/>
</dbReference>
<keyword evidence="4" id="KW-0315">Glutamine amidotransferase</keyword>
<dbReference type="PANTHER" id="PTHR43418:SF4">
    <property type="entry name" value="MULTIFUNCTIONAL TRYPTOPHAN BIOSYNTHESIS PROTEIN"/>
    <property type="match status" value="1"/>
</dbReference>
<dbReference type="GO" id="GO:0000162">
    <property type="term" value="P:L-tryptophan biosynthetic process"/>
    <property type="evidence" value="ECO:0007669"/>
    <property type="project" value="UniProtKB-KW"/>
</dbReference>
<keyword evidence="3" id="KW-0057">Aromatic amino acid biosynthesis</keyword>
<keyword evidence="3" id="KW-0028">Amino-acid biosynthesis</keyword>
<dbReference type="InterPro" id="IPR029062">
    <property type="entry name" value="Class_I_gatase-like"/>
</dbReference>
<evidence type="ECO:0000256" key="3">
    <source>
        <dbReference type="ARBA" id="ARBA00022822"/>
    </source>
</evidence>
<evidence type="ECO:0000313" key="6">
    <source>
        <dbReference type="EMBL" id="KAF4719645.1"/>
    </source>
</evidence>
<organism evidence="6 7">
    <name type="scientific">Perkinsus olseni</name>
    <name type="common">Perkinsus atlanticus</name>
    <dbReference type="NCBI Taxonomy" id="32597"/>
    <lineage>
        <taxon>Eukaryota</taxon>
        <taxon>Sar</taxon>
        <taxon>Alveolata</taxon>
        <taxon>Perkinsozoa</taxon>
        <taxon>Perkinsea</taxon>
        <taxon>Perkinsida</taxon>
        <taxon>Perkinsidae</taxon>
        <taxon>Perkinsus</taxon>
    </lineage>
</organism>
<accession>A0A7J6RGA8</accession>
<proteinExistence type="predicted"/>
<evidence type="ECO:0000256" key="2">
    <source>
        <dbReference type="ARBA" id="ARBA00012266"/>
    </source>
</evidence>
<dbReference type="PRINTS" id="PR00097">
    <property type="entry name" value="ANTSNTHASEII"/>
</dbReference>
<dbReference type="GO" id="GO:0005829">
    <property type="term" value="C:cytosol"/>
    <property type="evidence" value="ECO:0007669"/>
    <property type="project" value="TreeGrafter"/>
</dbReference>
<dbReference type="EMBL" id="JABANM010022412">
    <property type="protein sequence ID" value="KAF4719645.1"/>
    <property type="molecule type" value="Genomic_DNA"/>
</dbReference>
<comment type="caution">
    <text evidence="6">The sequence shown here is derived from an EMBL/GenBank/DDBJ whole genome shotgun (WGS) entry which is preliminary data.</text>
</comment>
<dbReference type="PROSITE" id="PS51273">
    <property type="entry name" value="GATASE_TYPE_1"/>
    <property type="match status" value="1"/>
</dbReference>
<dbReference type="PANTHER" id="PTHR43418">
    <property type="entry name" value="MULTIFUNCTIONAL TRYPTOPHAN BIOSYNTHESIS PROTEIN-RELATED"/>
    <property type="match status" value="1"/>
</dbReference>
<dbReference type="InterPro" id="IPR006221">
    <property type="entry name" value="TrpG/PapA_dom"/>
</dbReference>
<dbReference type="Gene3D" id="3.40.50.880">
    <property type="match status" value="1"/>
</dbReference>
<evidence type="ECO:0000313" key="7">
    <source>
        <dbReference type="Proteomes" id="UP000574390"/>
    </source>
</evidence>
<protein>
    <recommendedName>
        <fullName evidence="2">anthranilate synthase</fullName>
        <ecNumber evidence="2">4.1.3.27</ecNumber>
    </recommendedName>
</protein>
<evidence type="ECO:0000256" key="1">
    <source>
        <dbReference type="ARBA" id="ARBA00004873"/>
    </source>
</evidence>
<name>A0A7J6RGA8_PEROL</name>
<dbReference type="GO" id="GO:0004049">
    <property type="term" value="F:anthranilate synthase activity"/>
    <property type="evidence" value="ECO:0007669"/>
    <property type="project" value="UniProtKB-EC"/>
</dbReference>
<gene>
    <name evidence="6" type="ORF">FOZ62_013528</name>
</gene>
<dbReference type="PRINTS" id="PR00096">
    <property type="entry name" value="GATASE"/>
</dbReference>
<dbReference type="InterPro" id="IPR050472">
    <property type="entry name" value="Anth_synth/Amidotransfase"/>
</dbReference>
<dbReference type="CDD" id="cd01743">
    <property type="entry name" value="GATase1_Anthranilate_Synthase"/>
    <property type="match status" value="1"/>
</dbReference>
<sequence length="137" mass="14534">MTISAEVDLTPSRCLLIDHYDSYTHNLKDIFESILGSGNVDEVKCDSKYDASVLDLTKYSIIVLSPGPGNPDNADDLGALTRLLFGVCLGHQAIAAAFGGSIVPSCPARHGVRATVVSASRREGIFADIPAQFAAIR</sequence>
<keyword evidence="3" id="KW-0822">Tryptophan biosynthesis</keyword>
<dbReference type="AlphaFoldDB" id="A0A7J6RGA8"/>